<dbReference type="SMART" id="SM00360">
    <property type="entry name" value="RRM"/>
    <property type="match status" value="1"/>
</dbReference>
<dbReference type="PANTHER" id="PTHR23295">
    <property type="entry name" value="NUCLEAR RECEPTOR COACTIVATOR 5-RELATED"/>
    <property type="match status" value="1"/>
</dbReference>
<dbReference type="AlphaFoldDB" id="A0AA35WU51"/>
<reference evidence="4" key="1">
    <citation type="submission" date="2023-03" db="EMBL/GenBank/DDBJ databases">
        <authorList>
            <person name="Steffen K."/>
            <person name="Cardenas P."/>
        </authorList>
    </citation>
    <scope>NUCLEOTIDE SEQUENCE</scope>
</reference>
<sequence length="564" mass="61446">MSGKGSRIQQVYDREGRNTSSNEPKMMNARVFIGNLASDKLSRQDIMKLFEPHGKVLGVSLHKSYGFVQFDNEKDAKAAVKATNGINLEGLRIDVNIATERRKEMGSERPSPRGGRGGGPRGRRSPSPPFRPPRHNRYDVDHPPPLWWERDRMGWRGSPPPMGGNPYHHHDRERDFDPFPPLPHVRGEPYGRPRDDPYERYPPPRDRERFGHSRDFYGSPRDSYPPPPPPHDRYSYDYPPPRGGVRGSPPPTSYDRGGPPERDRFSGNDEWEREKRAVVSAAPAKAEGGGGEGRSVDMEIIVINRQQRDYASLVAGHVRELGLIVQIQQLSPTVSLADALDSAAQEGLLYAVIITSQHEMHRSVTLTILHGRNPQEHKNMPLEDALSLVSKDFDHFMLSGRRAGGLRRLAPPPAAPDVSHLLGKAASGASLSSSELSAVISALQKQKQDDNIASSSHNVTENVMETDTPEDIQRQQADLQAKILNLLGSSAVVPSSSPTSASAVSKPVGGSYGSLSGRGAGSVGYPQQSGYTGKGYGSYGGGGGAQSDGYGRGGRAYGGYGGYQ</sequence>
<feature type="domain" description="RRM" evidence="3">
    <location>
        <begin position="29"/>
        <end position="100"/>
    </location>
</feature>
<feature type="compositionally biased region" description="Gly residues" evidence="2">
    <location>
        <begin position="532"/>
        <end position="554"/>
    </location>
</feature>
<dbReference type="InterPro" id="IPR036621">
    <property type="entry name" value="Anticodon-bd_dom_sf"/>
</dbReference>
<keyword evidence="4" id="KW-0675">Receptor</keyword>
<name>A0AA35WU51_GEOBA</name>
<proteinExistence type="predicted"/>
<accession>A0AA35WU51</accession>
<dbReference type="EMBL" id="CASHTH010002633">
    <property type="protein sequence ID" value="CAI8032874.1"/>
    <property type="molecule type" value="Genomic_DNA"/>
</dbReference>
<dbReference type="PROSITE" id="PS50102">
    <property type="entry name" value="RRM"/>
    <property type="match status" value="1"/>
</dbReference>
<organism evidence="4 5">
    <name type="scientific">Geodia barretti</name>
    <name type="common">Barrett's horny sponge</name>
    <dbReference type="NCBI Taxonomy" id="519541"/>
    <lineage>
        <taxon>Eukaryota</taxon>
        <taxon>Metazoa</taxon>
        <taxon>Porifera</taxon>
        <taxon>Demospongiae</taxon>
        <taxon>Heteroscleromorpha</taxon>
        <taxon>Tetractinellida</taxon>
        <taxon>Astrophorina</taxon>
        <taxon>Geodiidae</taxon>
        <taxon>Geodia</taxon>
    </lineage>
</organism>
<feature type="region of interest" description="Disordered" evidence="2">
    <location>
        <begin position="516"/>
        <end position="554"/>
    </location>
</feature>
<dbReference type="Proteomes" id="UP001174909">
    <property type="component" value="Unassembled WGS sequence"/>
</dbReference>
<dbReference type="InterPro" id="IPR000504">
    <property type="entry name" value="RRM_dom"/>
</dbReference>
<dbReference type="InterPro" id="IPR052600">
    <property type="entry name" value="Nuc_rcpt_coact/corep"/>
</dbReference>
<dbReference type="SUPFAM" id="SSF52954">
    <property type="entry name" value="Class II aaRS ABD-related"/>
    <property type="match status" value="1"/>
</dbReference>
<protein>
    <submittedName>
        <fullName evidence="4">Nuclear receptor coactivator 5</fullName>
    </submittedName>
</protein>
<dbReference type="Gene3D" id="3.40.50.800">
    <property type="entry name" value="Anticodon-binding domain"/>
    <property type="match status" value="1"/>
</dbReference>
<feature type="compositionally biased region" description="Basic and acidic residues" evidence="2">
    <location>
        <begin position="100"/>
        <end position="111"/>
    </location>
</feature>
<evidence type="ECO:0000256" key="1">
    <source>
        <dbReference type="PROSITE-ProRule" id="PRU00176"/>
    </source>
</evidence>
<evidence type="ECO:0000259" key="3">
    <source>
        <dbReference type="PROSITE" id="PS50102"/>
    </source>
</evidence>
<evidence type="ECO:0000256" key="2">
    <source>
        <dbReference type="SAM" id="MobiDB-lite"/>
    </source>
</evidence>
<feature type="region of interest" description="Disordered" evidence="2">
    <location>
        <begin position="100"/>
        <end position="143"/>
    </location>
</feature>
<dbReference type="InterPro" id="IPR035979">
    <property type="entry name" value="RBD_domain_sf"/>
</dbReference>
<dbReference type="Gene3D" id="3.30.70.330">
    <property type="match status" value="1"/>
</dbReference>
<dbReference type="Pfam" id="PF00076">
    <property type="entry name" value="RRM_1"/>
    <property type="match status" value="1"/>
</dbReference>
<feature type="compositionally biased region" description="Basic and acidic residues" evidence="2">
    <location>
        <begin position="185"/>
        <end position="215"/>
    </location>
</feature>
<dbReference type="PANTHER" id="PTHR23295:SF6">
    <property type="entry name" value="NEOSIN, ISOFORM A"/>
    <property type="match status" value="1"/>
</dbReference>
<feature type="region of interest" description="Disordered" evidence="2">
    <location>
        <begin position="1"/>
        <end position="23"/>
    </location>
</feature>
<evidence type="ECO:0000313" key="4">
    <source>
        <dbReference type="EMBL" id="CAI8032874.1"/>
    </source>
</evidence>
<feature type="compositionally biased region" description="Basic and acidic residues" evidence="2">
    <location>
        <begin position="168"/>
        <end position="177"/>
    </location>
</feature>
<feature type="region of interest" description="Disordered" evidence="2">
    <location>
        <begin position="159"/>
        <end position="292"/>
    </location>
</feature>
<comment type="caution">
    <text evidence="4">The sequence shown here is derived from an EMBL/GenBank/DDBJ whole genome shotgun (WGS) entry which is preliminary data.</text>
</comment>
<keyword evidence="5" id="KW-1185">Reference proteome</keyword>
<gene>
    <name evidence="4" type="ORF">GBAR_LOCUS18553</name>
</gene>
<feature type="compositionally biased region" description="Basic and acidic residues" evidence="2">
    <location>
        <begin position="258"/>
        <end position="277"/>
    </location>
</feature>
<dbReference type="InterPro" id="IPR012677">
    <property type="entry name" value="Nucleotide-bd_a/b_plait_sf"/>
</dbReference>
<feature type="compositionally biased region" description="Pro residues" evidence="2">
    <location>
        <begin position="238"/>
        <end position="252"/>
    </location>
</feature>
<dbReference type="SUPFAM" id="SSF54928">
    <property type="entry name" value="RNA-binding domain, RBD"/>
    <property type="match status" value="1"/>
</dbReference>
<dbReference type="GO" id="GO:0003723">
    <property type="term" value="F:RNA binding"/>
    <property type="evidence" value="ECO:0007669"/>
    <property type="project" value="UniProtKB-UniRule"/>
</dbReference>
<evidence type="ECO:0000313" key="5">
    <source>
        <dbReference type="Proteomes" id="UP001174909"/>
    </source>
</evidence>
<keyword evidence="1" id="KW-0694">RNA-binding</keyword>